<gene>
    <name evidence="2" type="ORF">EVAR_81068_1</name>
</gene>
<keyword evidence="1" id="KW-1133">Transmembrane helix</keyword>
<dbReference type="EMBL" id="BGZK01000037">
    <property type="protein sequence ID" value="GBP09790.1"/>
    <property type="molecule type" value="Genomic_DNA"/>
</dbReference>
<evidence type="ECO:0000256" key="1">
    <source>
        <dbReference type="SAM" id="Phobius"/>
    </source>
</evidence>
<accession>A0A4C1T8B7</accession>
<comment type="caution">
    <text evidence="2">The sequence shown here is derived from an EMBL/GenBank/DDBJ whole genome shotgun (WGS) entry which is preliminary data.</text>
</comment>
<reference evidence="2 3" key="1">
    <citation type="journal article" date="2019" name="Commun. Biol.">
        <title>The bagworm genome reveals a unique fibroin gene that provides high tensile strength.</title>
        <authorList>
            <person name="Kono N."/>
            <person name="Nakamura H."/>
            <person name="Ohtoshi R."/>
            <person name="Tomita M."/>
            <person name="Numata K."/>
            <person name="Arakawa K."/>
        </authorList>
    </citation>
    <scope>NUCLEOTIDE SEQUENCE [LARGE SCALE GENOMIC DNA]</scope>
</reference>
<evidence type="ECO:0000313" key="3">
    <source>
        <dbReference type="Proteomes" id="UP000299102"/>
    </source>
</evidence>
<protein>
    <submittedName>
        <fullName evidence="2">Uncharacterized protein</fullName>
    </submittedName>
</protein>
<keyword evidence="3" id="KW-1185">Reference proteome</keyword>
<dbReference type="Proteomes" id="UP000299102">
    <property type="component" value="Unassembled WGS sequence"/>
</dbReference>
<evidence type="ECO:0000313" key="2">
    <source>
        <dbReference type="EMBL" id="GBP09790.1"/>
    </source>
</evidence>
<name>A0A4C1T8B7_EUMVA</name>
<keyword evidence="1" id="KW-0812">Transmembrane</keyword>
<keyword evidence="1" id="KW-0472">Membrane</keyword>
<proteinExistence type="predicted"/>
<sequence length="184" mass="20430">MRHEQCWDDVRAPAAENCTTAIDFVSSQTATGAASYSKLNWGNFICGALSESGNGWATSLVESATVEEERCLESRVATTNWTCSVRRSITRFGNNIIGFAGHCRLPTTRNRMSCKSRGILLSSGACSMAETNSLVLDRRNLNDDRFRDISSPFLYSIVFWMGYFLGIFMEGLPDKRVISEEDAP</sequence>
<dbReference type="AlphaFoldDB" id="A0A4C1T8B7"/>
<organism evidence="2 3">
    <name type="scientific">Eumeta variegata</name>
    <name type="common">Bagworm moth</name>
    <name type="synonym">Eumeta japonica</name>
    <dbReference type="NCBI Taxonomy" id="151549"/>
    <lineage>
        <taxon>Eukaryota</taxon>
        <taxon>Metazoa</taxon>
        <taxon>Ecdysozoa</taxon>
        <taxon>Arthropoda</taxon>
        <taxon>Hexapoda</taxon>
        <taxon>Insecta</taxon>
        <taxon>Pterygota</taxon>
        <taxon>Neoptera</taxon>
        <taxon>Endopterygota</taxon>
        <taxon>Lepidoptera</taxon>
        <taxon>Glossata</taxon>
        <taxon>Ditrysia</taxon>
        <taxon>Tineoidea</taxon>
        <taxon>Psychidae</taxon>
        <taxon>Oiketicinae</taxon>
        <taxon>Eumeta</taxon>
    </lineage>
</organism>
<feature type="transmembrane region" description="Helical" evidence="1">
    <location>
        <begin position="153"/>
        <end position="172"/>
    </location>
</feature>